<reference evidence="6 7" key="1">
    <citation type="submission" date="2016-02" db="EMBL/GenBank/DDBJ databases">
        <title>Genome analysis of coral dinoflagellate symbionts highlights evolutionary adaptations to a symbiotic lifestyle.</title>
        <authorList>
            <person name="Aranda M."/>
            <person name="Li Y."/>
            <person name="Liew Y.J."/>
            <person name="Baumgarten S."/>
            <person name="Simakov O."/>
            <person name="Wilson M."/>
            <person name="Piel J."/>
            <person name="Ashoor H."/>
            <person name="Bougouffa S."/>
            <person name="Bajic V.B."/>
            <person name="Ryu T."/>
            <person name="Ravasi T."/>
            <person name="Bayer T."/>
            <person name="Micklem G."/>
            <person name="Kim H."/>
            <person name="Bhak J."/>
            <person name="Lajeunesse T.C."/>
            <person name="Voolstra C.R."/>
        </authorList>
    </citation>
    <scope>NUCLEOTIDE SEQUENCE [LARGE SCALE GENOMIC DNA]</scope>
    <source>
        <strain evidence="6 7">CCMP2467</strain>
    </source>
</reference>
<comment type="subcellular location">
    <subcellularLocation>
        <location evidence="1">Plastid</location>
        <location evidence="1">Chloroplast</location>
    </subcellularLocation>
</comment>
<dbReference type="Gene3D" id="3.90.70.80">
    <property type="match status" value="1"/>
</dbReference>
<evidence type="ECO:0000313" key="6">
    <source>
        <dbReference type="EMBL" id="OLP94702.1"/>
    </source>
</evidence>
<proteinExistence type="predicted"/>
<evidence type="ECO:0000256" key="2">
    <source>
        <dbReference type="ARBA" id="ARBA00022528"/>
    </source>
</evidence>
<dbReference type="GO" id="GO:0009507">
    <property type="term" value="C:chloroplast"/>
    <property type="evidence" value="ECO:0007669"/>
    <property type="project" value="UniProtKB-SubCell"/>
</dbReference>
<evidence type="ECO:0000256" key="4">
    <source>
        <dbReference type="SAM" id="Phobius"/>
    </source>
</evidence>
<evidence type="ECO:0000313" key="7">
    <source>
        <dbReference type="Proteomes" id="UP000186817"/>
    </source>
</evidence>
<feature type="domain" description="OTU" evidence="5">
    <location>
        <begin position="47"/>
        <end position="183"/>
    </location>
</feature>
<dbReference type="OrthoDB" id="408081at2759"/>
<keyword evidence="3" id="KW-0934">Plastid</keyword>
<keyword evidence="4" id="KW-0472">Membrane</keyword>
<dbReference type="SUPFAM" id="SSF103511">
    <property type="entry name" value="Chlorophyll a-b binding protein"/>
    <property type="match status" value="1"/>
</dbReference>
<dbReference type="InterPro" id="IPR036691">
    <property type="entry name" value="Endo/exonu/phosph_ase_sf"/>
</dbReference>
<dbReference type="SUPFAM" id="SSF56219">
    <property type="entry name" value="DNase I-like"/>
    <property type="match status" value="1"/>
</dbReference>
<name>A0A1Q9DHP5_SYMMI</name>
<dbReference type="InterPro" id="IPR022796">
    <property type="entry name" value="Chloroa_b-bind"/>
</dbReference>
<evidence type="ECO:0000259" key="5">
    <source>
        <dbReference type="PROSITE" id="PS50802"/>
    </source>
</evidence>
<dbReference type="CDD" id="cd22744">
    <property type="entry name" value="OTU"/>
    <property type="match status" value="1"/>
</dbReference>
<keyword evidence="7" id="KW-1185">Reference proteome</keyword>
<dbReference type="Gene3D" id="1.10.3460.10">
    <property type="entry name" value="Chlorophyll a/b binding protein domain"/>
    <property type="match status" value="1"/>
</dbReference>
<comment type="caution">
    <text evidence="6">The sequence shown here is derived from an EMBL/GenBank/DDBJ whole genome shotgun (WGS) entry which is preliminary data.</text>
</comment>
<protein>
    <submittedName>
        <fullName evidence="6">Ubiquitin thioesterase otu2</fullName>
    </submittedName>
</protein>
<dbReference type="InterPro" id="IPR003323">
    <property type="entry name" value="OTU_dom"/>
</dbReference>
<keyword evidence="4" id="KW-1133">Transmembrane helix</keyword>
<dbReference type="EMBL" id="LSRX01000532">
    <property type="protein sequence ID" value="OLP94702.1"/>
    <property type="molecule type" value="Genomic_DNA"/>
</dbReference>
<evidence type="ECO:0000256" key="1">
    <source>
        <dbReference type="ARBA" id="ARBA00004229"/>
    </source>
</evidence>
<evidence type="ECO:0000256" key="3">
    <source>
        <dbReference type="ARBA" id="ARBA00022640"/>
    </source>
</evidence>
<dbReference type="PANTHER" id="PTHR12419">
    <property type="entry name" value="OTU DOMAIN CONTAINING PROTEIN"/>
    <property type="match status" value="1"/>
</dbReference>
<feature type="transmembrane region" description="Helical" evidence="4">
    <location>
        <begin position="209"/>
        <end position="230"/>
    </location>
</feature>
<dbReference type="Pfam" id="PF02338">
    <property type="entry name" value="OTU"/>
    <property type="match status" value="1"/>
</dbReference>
<dbReference type="InterPro" id="IPR050704">
    <property type="entry name" value="Peptidase_C85-like"/>
</dbReference>
<organism evidence="6 7">
    <name type="scientific">Symbiodinium microadriaticum</name>
    <name type="common">Dinoflagellate</name>
    <name type="synonym">Zooxanthella microadriatica</name>
    <dbReference type="NCBI Taxonomy" id="2951"/>
    <lineage>
        <taxon>Eukaryota</taxon>
        <taxon>Sar</taxon>
        <taxon>Alveolata</taxon>
        <taxon>Dinophyceae</taxon>
        <taxon>Suessiales</taxon>
        <taxon>Symbiodiniaceae</taxon>
        <taxon>Symbiodinium</taxon>
    </lineage>
</organism>
<dbReference type="PROSITE" id="PS50802">
    <property type="entry name" value="OTU"/>
    <property type="match status" value="1"/>
</dbReference>
<dbReference type="GO" id="GO:0016579">
    <property type="term" value="P:protein deubiquitination"/>
    <property type="evidence" value="ECO:0007669"/>
    <property type="project" value="TreeGrafter"/>
</dbReference>
<dbReference type="Pfam" id="PF00504">
    <property type="entry name" value="Chloroa_b-bind"/>
    <property type="match status" value="1"/>
</dbReference>
<dbReference type="GO" id="GO:0004843">
    <property type="term" value="F:cysteine-type deubiquitinase activity"/>
    <property type="evidence" value="ECO:0007669"/>
    <property type="project" value="TreeGrafter"/>
</dbReference>
<keyword evidence="4" id="KW-0812">Transmembrane</keyword>
<sequence length="390" mass="42505">MRPLRKWTSMLLIITRRLDDGKSEPKQDDVAPAKKVKAHARNLPIGTSLKDNSGGGDCLFHAFADCLVAQGRSARTAAELRKLCVTHIRKHAKSYEGYWRGDAPDAQGTPIRDQGFEEYMRLLAKAGAWGGSIEIAALANTLAQPVFVFRPVDDDIRVFQGTAKGTPTCLWYEARHYQALIGSAPPDELKKATPASHWRRSALLRMSPLILCRVAVMRGIMLLLSGATIASDIMVDVDALGPFGLVAEQTGAVMTATFATMNVGRAVVLKGVDCQSRFVAALFEFKGAQGPGKILVAATYGHASDPTSATEHAIQMTIELARSGNEWVLVGDFNVDVEEPGNFGDPMNFNQYTKEMREREINNGRFAMFAAIGIIAAEMYTGKDAVEQWG</sequence>
<accession>A0A1Q9DHP5</accession>
<gene>
    <name evidence="6" type="primary">otu2</name>
    <name evidence="6" type="ORF">AK812_SmicGene23240</name>
</gene>
<dbReference type="Proteomes" id="UP000186817">
    <property type="component" value="Unassembled WGS sequence"/>
</dbReference>
<keyword evidence="2" id="KW-0150">Chloroplast</keyword>
<dbReference type="InterPro" id="IPR038765">
    <property type="entry name" value="Papain-like_cys_pep_sf"/>
</dbReference>
<dbReference type="AlphaFoldDB" id="A0A1Q9DHP5"/>
<dbReference type="SUPFAM" id="SSF54001">
    <property type="entry name" value="Cysteine proteinases"/>
    <property type="match status" value="1"/>
</dbReference>